<evidence type="ECO:0000313" key="5">
    <source>
        <dbReference type="Proteomes" id="UP000626844"/>
    </source>
</evidence>
<proteinExistence type="inferred from homology"/>
<dbReference type="GO" id="GO:0005737">
    <property type="term" value="C:cytoplasm"/>
    <property type="evidence" value="ECO:0007669"/>
    <property type="project" value="TreeGrafter"/>
</dbReference>
<gene>
    <name evidence="4" type="ORF">IC621_08650</name>
</gene>
<dbReference type="InterPro" id="IPR003719">
    <property type="entry name" value="Phenazine_PhzF-like"/>
</dbReference>
<comment type="similarity">
    <text evidence="1">Belongs to the PhzF family.</text>
</comment>
<dbReference type="Gene3D" id="3.10.310.10">
    <property type="entry name" value="Diaminopimelate Epimerase, Chain A, domain 1"/>
    <property type="match status" value="2"/>
</dbReference>
<evidence type="ECO:0000256" key="2">
    <source>
        <dbReference type="ARBA" id="ARBA00023235"/>
    </source>
</evidence>
<dbReference type="GO" id="GO:0016853">
    <property type="term" value="F:isomerase activity"/>
    <property type="evidence" value="ECO:0007669"/>
    <property type="project" value="UniProtKB-KW"/>
</dbReference>
<reference evidence="4" key="1">
    <citation type="submission" date="2020-09" db="EMBL/GenBank/DDBJ databases">
        <title>A novel bacterium of genus Bacillus, isolated from South China Sea.</title>
        <authorList>
            <person name="Huang H."/>
            <person name="Mo K."/>
            <person name="Hu Y."/>
        </authorList>
    </citation>
    <scope>NUCLEOTIDE SEQUENCE</scope>
    <source>
        <strain evidence="4">IB182487</strain>
    </source>
</reference>
<dbReference type="RefSeq" id="WP_191157794.1">
    <property type="nucleotide sequence ID" value="NZ_JACXAI010000008.1"/>
</dbReference>
<evidence type="ECO:0000256" key="1">
    <source>
        <dbReference type="ARBA" id="ARBA00008270"/>
    </source>
</evidence>
<dbReference type="PIRSF" id="PIRSF016184">
    <property type="entry name" value="PhzC_PhzF"/>
    <property type="match status" value="1"/>
</dbReference>
<dbReference type="EMBL" id="JACXAI010000008">
    <property type="protein sequence ID" value="MBD1380297.1"/>
    <property type="molecule type" value="Genomic_DNA"/>
</dbReference>
<organism evidence="4 5">
    <name type="scientific">Metabacillus arenae</name>
    <dbReference type="NCBI Taxonomy" id="2771434"/>
    <lineage>
        <taxon>Bacteria</taxon>
        <taxon>Bacillati</taxon>
        <taxon>Bacillota</taxon>
        <taxon>Bacilli</taxon>
        <taxon>Bacillales</taxon>
        <taxon>Bacillaceae</taxon>
        <taxon>Metabacillus</taxon>
    </lineage>
</organism>
<sequence length="262" mass="29563">MKLYQIDAFTNQPFSGNPAGVCIFDEPKPSKWMQQIAMELNLSETAFLMHEKEGYSLRWFTPVSEVDLCGHATLASAHVLWETGILKESELAVFFTKSGKLTANKVDKWIHMNFPSEPEEKCDVQEELIKALGVSPLYVGRNRLDYLVEIQSEDELKNLNPNWGIYEETGARGIIVTCQSTDPSYDFISRAFYPEVGVIEDPVTGSAHCCLAPYWGRKLNRKQLTGYQASKRGGVVKMDWQGDRVILSGQAVTVMEMNLLRV</sequence>
<dbReference type="PANTHER" id="PTHR13774">
    <property type="entry name" value="PHENAZINE BIOSYNTHESIS PROTEIN"/>
    <property type="match status" value="1"/>
</dbReference>
<dbReference type="NCBIfam" id="TIGR00654">
    <property type="entry name" value="PhzF_family"/>
    <property type="match status" value="1"/>
</dbReference>
<keyword evidence="5" id="KW-1185">Reference proteome</keyword>
<dbReference type="Pfam" id="PF02567">
    <property type="entry name" value="PhzC-PhzF"/>
    <property type="match status" value="1"/>
</dbReference>
<accession>A0A926RXM5</accession>
<feature type="active site" evidence="3">
    <location>
        <position position="44"/>
    </location>
</feature>
<evidence type="ECO:0000256" key="3">
    <source>
        <dbReference type="PIRSR" id="PIRSR016184-1"/>
    </source>
</evidence>
<dbReference type="Proteomes" id="UP000626844">
    <property type="component" value="Unassembled WGS sequence"/>
</dbReference>
<comment type="caution">
    <text evidence="4">The sequence shown here is derived from an EMBL/GenBank/DDBJ whole genome shotgun (WGS) entry which is preliminary data.</text>
</comment>
<dbReference type="SUPFAM" id="SSF54506">
    <property type="entry name" value="Diaminopimelate epimerase-like"/>
    <property type="match status" value="1"/>
</dbReference>
<keyword evidence="2" id="KW-0413">Isomerase</keyword>
<dbReference type="AlphaFoldDB" id="A0A926RXM5"/>
<dbReference type="PANTHER" id="PTHR13774:SF17">
    <property type="entry name" value="PHENAZINE BIOSYNTHESIS-LIKE DOMAIN-CONTAINING PROTEIN"/>
    <property type="match status" value="1"/>
</dbReference>
<evidence type="ECO:0000313" key="4">
    <source>
        <dbReference type="EMBL" id="MBD1380297.1"/>
    </source>
</evidence>
<name>A0A926RXM5_9BACI</name>
<protein>
    <submittedName>
        <fullName evidence="4">PhzF family phenazine biosynthesis protein</fullName>
    </submittedName>
</protein>